<evidence type="ECO:0000256" key="7">
    <source>
        <dbReference type="ARBA" id="ARBA00022840"/>
    </source>
</evidence>
<feature type="domain" description="DUF7134" evidence="13">
    <location>
        <begin position="9"/>
        <end position="163"/>
    </location>
</feature>
<keyword evidence="10" id="KW-0472">Membrane</keyword>
<keyword evidence="6" id="KW-0418">Kinase</keyword>
<gene>
    <name evidence="14" type="ORF">GCM10009830_28880</name>
</gene>
<comment type="catalytic activity">
    <reaction evidence="1">
        <text>ATP + protein L-histidine = ADP + protein N-phospho-L-histidine.</text>
        <dbReference type="EC" id="2.7.13.3"/>
    </reaction>
</comment>
<feature type="transmembrane region" description="Helical" evidence="10">
    <location>
        <begin position="116"/>
        <end position="137"/>
    </location>
</feature>
<feature type="transmembrane region" description="Helical" evidence="10">
    <location>
        <begin position="20"/>
        <end position="38"/>
    </location>
</feature>
<dbReference type="PANTHER" id="PTHR24421:SF10">
    <property type="entry name" value="NITRATE_NITRITE SENSOR PROTEIN NARQ"/>
    <property type="match status" value="1"/>
</dbReference>
<feature type="transmembrane region" description="Helical" evidence="10">
    <location>
        <begin position="73"/>
        <end position="104"/>
    </location>
</feature>
<keyword evidence="15" id="KW-1185">Reference proteome</keyword>
<evidence type="ECO:0000256" key="3">
    <source>
        <dbReference type="ARBA" id="ARBA00022553"/>
    </source>
</evidence>
<evidence type="ECO:0000256" key="1">
    <source>
        <dbReference type="ARBA" id="ARBA00000085"/>
    </source>
</evidence>
<keyword evidence="4" id="KW-0808">Transferase</keyword>
<dbReference type="PANTHER" id="PTHR24421">
    <property type="entry name" value="NITRATE/NITRITE SENSOR PROTEIN NARX-RELATED"/>
    <property type="match status" value="1"/>
</dbReference>
<evidence type="ECO:0000256" key="10">
    <source>
        <dbReference type="SAM" id="Phobius"/>
    </source>
</evidence>
<sequence length="483" mass="50516">MDLRRIPDRWRRLDVTVRDLPLGLLLAALSFLPVLRGHETQVGDLPARPLDALGLAVLALECLPLALRRRVPAASLALVSLGFILASLGSYHTVAGTALPIAVLSAGAHLERFRRTAIAVLTLAYAGLALALVQLGSTEGADSFTMFYLLLAAIWGIGAWLRSTRAAEAERRRHVAAATRAAERTRIARELHDVVTHHVTAMVVQAEAARYLTAAPERLDRALEAIGDTGRLATTDLRHLLDLLDPGHGPGSSRVRIEEGQEAGSSRVRIEEGHEAGSSGVAAGTARVGVSFTGEPGDGRASLVQDAGLLNADEEAELGVEPRAPLVGRLLTLVEQTRRAGQPVEFTEEGAPAEAAGSADLVAYRVVQEGLTNALKHSRGTETRVLVRRRGTEINVEVSSAGAGDGATKAAGRSKTGSPSMDRSPTGSASTVDRSPTAGTSGSGRGLAGLRDRVDLLGGEFEAGPGADGGFTVRARIPAGRPS</sequence>
<feature type="transmembrane region" description="Helical" evidence="10">
    <location>
        <begin position="143"/>
        <end position="163"/>
    </location>
</feature>
<keyword evidence="10" id="KW-1133">Transmembrane helix</keyword>
<evidence type="ECO:0000256" key="6">
    <source>
        <dbReference type="ARBA" id="ARBA00022777"/>
    </source>
</evidence>
<dbReference type="InterPro" id="IPR036890">
    <property type="entry name" value="HATPase_C_sf"/>
</dbReference>
<reference evidence="14 15" key="1">
    <citation type="journal article" date="2019" name="Int. J. Syst. Evol. Microbiol.">
        <title>The Global Catalogue of Microorganisms (GCM) 10K type strain sequencing project: providing services to taxonomists for standard genome sequencing and annotation.</title>
        <authorList>
            <consortium name="The Broad Institute Genomics Platform"/>
            <consortium name="The Broad Institute Genome Sequencing Center for Infectious Disease"/>
            <person name="Wu L."/>
            <person name="Ma J."/>
        </authorList>
    </citation>
    <scope>NUCLEOTIDE SEQUENCE [LARGE SCALE GENOMIC DNA]</scope>
    <source>
        <strain evidence="14 15">JCM 16001</strain>
    </source>
</reference>
<evidence type="ECO:0000256" key="8">
    <source>
        <dbReference type="ARBA" id="ARBA00023012"/>
    </source>
</evidence>
<dbReference type="InterPro" id="IPR011712">
    <property type="entry name" value="Sig_transdc_His_kin_sub3_dim/P"/>
</dbReference>
<evidence type="ECO:0000259" key="13">
    <source>
        <dbReference type="Pfam" id="PF23539"/>
    </source>
</evidence>
<evidence type="ECO:0000259" key="12">
    <source>
        <dbReference type="Pfam" id="PF07730"/>
    </source>
</evidence>
<dbReference type="InterPro" id="IPR055558">
    <property type="entry name" value="DUF7134"/>
</dbReference>
<evidence type="ECO:0000256" key="4">
    <source>
        <dbReference type="ARBA" id="ARBA00022679"/>
    </source>
</evidence>
<feature type="domain" description="Histidine kinase/HSP90-like ATPase" evidence="11">
    <location>
        <begin position="364"/>
        <end position="479"/>
    </location>
</feature>
<dbReference type="Pfam" id="PF07730">
    <property type="entry name" value="HisKA_3"/>
    <property type="match status" value="1"/>
</dbReference>
<evidence type="ECO:0000259" key="11">
    <source>
        <dbReference type="Pfam" id="PF02518"/>
    </source>
</evidence>
<evidence type="ECO:0000256" key="5">
    <source>
        <dbReference type="ARBA" id="ARBA00022741"/>
    </source>
</evidence>
<comment type="caution">
    <text evidence="14">The sequence shown here is derived from an EMBL/GenBank/DDBJ whole genome shotgun (WGS) entry which is preliminary data.</text>
</comment>
<feature type="region of interest" description="Disordered" evidence="9">
    <location>
        <begin position="248"/>
        <end position="281"/>
    </location>
</feature>
<feature type="domain" description="Signal transduction histidine kinase subgroup 3 dimerisation and phosphoacceptor" evidence="12">
    <location>
        <begin position="183"/>
        <end position="247"/>
    </location>
</feature>
<dbReference type="CDD" id="cd16917">
    <property type="entry name" value="HATPase_UhpB-NarQ-NarX-like"/>
    <property type="match status" value="1"/>
</dbReference>
<name>A0ABN2H1M8_9ACTN</name>
<evidence type="ECO:0000256" key="2">
    <source>
        <dbReference type="ARBA" id="ARBA00012438"/>
    </source>
</evidence>
<evidence type="ECO:0000313" key="14">
    <source>
        <dbReference type="EMBL" id="GAA1680066.1"/>
    </source>
</evidence>
<organism evidence="14 15">
    <name type="scientific">Glycomyces endophyticus</name>
    <dbReference type="NCBI Taxonomy" id="480996"/>
    <lineage>
        <taxon>Bacteria</taxon>
        <taxon>Bacillati</taxon>
        <taxon>Actinomycetota</taxon>
        <taxon>Actinomycetes</taxon>
        <taxon>Glycomycetales</taxon>
        <taxon>Glycomycetaceae</taxon>
        <taxon>Glycomyces</taxon>
    </lineage>
</organism>
<feature type="compositionally biased region" description="Polar residues" evidence="9">
    <location>
        <begin position="415"/>
        <end position="440"/>
    </location>
</feature>
<dbReference type="Gene3D" id="3.30.565.10">
    <property type="entry name" value="Histidine kinase-like ATPase, C-terminal domain"/>
    <property type="match status" value="1"/>
</dbReference>
<keyword evidence="3" id="KW-0597">Phosphoprotein</keyword>
<protein>
    <recommendedName>
        <fullName evidence="2">histidine kinase</fullName>
        <ecNumber evidence="2">2.7.13.3</ecNumber>
    </recommendedName>
</protein>
<keyword evidence="5" id="KW-0547">Nucleotide-binding</keyword>
<dbReference type="InterPro" id="IPR050482">
    <property type="entry name" value="Sensor_HK_TwoCompSys"/>
</dbReference>
<keyword evidence="8" id="KW-0902">Two-component regulatory system</keyword>
<dbReference type="Proteomes" id="UP001499851">
    <property type="component" value="Unassembled WGS sequence"/>
</dbReference>
<dbReference type="SUPFAM" id="SSF55874">
    <property type="entry name" value="ATPase domain of HSP90 chaperone/DNA topoisomerase II/histidine kinase"/>
    <property type="match status" value="1"/>
</dbReference>
<evidence type="ECO:0000256" key="9">
    <source>
        <dbReference type="SAM" id="MobiDB-lite"/>
    </source>
</evidence>
<evidence type="ECO:0000313" key="15">
    <source>
        <dbReference type="Proteomes" id="UP001499851"/>
    </source>
</evidence>
<proteinExistence type="predicted"/>
<dbReference type="InterPro" id="IPR003594">
    <property type="entry name" value="HATPase_dom"/>
</dbReference>
<dbReference type="EMBL" id="BAAAQF010000010">
    <property type="protein sequence ID" value="GAA1680066.1"/>
    <property type="molecule type" value="Genomic_DNA"/>
</dbReference>
<accession>A0ABN2H1M8</accession>
<keyword evidence="7" id="KW-0067">ATP-binding</keyword>
<dbReference type="Pfam" id="PF23539">
    <property type="entry name" value="DUF7134"/>
    <property type="match status" value="1"/>
</dbReference>
<dbReference type="Gene3D" id="1.20.5.1930">
    <property type="match status" value="1"/>
</dbReference>
<keyword evidence="10" id="KW-0812">Transmembrane</keyword>
<dbReference type="Pfam" id="PF02518">
    <property type="entry name" value="HATPase_c"/>
    <property type="match status" value="1"/>
</dbReference>
<dbReference type="EC" id="2.7.13.3" evidence="2"/>
<feature type="region of interest" description="Disordered" evidence="9">
    <location>
        <begin position="398"/>
        <end position="483"/>
    </location>
</feature>